<accession>A0A9J5Z898</accession>
<organism evidence="3 4">
    <name type="scientific">Solanum commersonii</name>
    <name type="common">Commerson's wild potato</name>
    <name type="synonym">Commerson's nightshade</name>
    <dbReference type="NCBI Taxonomy" id="4109"/>
    <lineage>
        <taxon>Eukaryota</taxon>
        <taxon>Viridiplantae</taxon>
        <taxon>Streptophyta</taxon>
        <taxon>Embryophyta</taxon>
        <taxon>Tracheophyta</taxon>
        <taxon>Spermatophyta</taxon>
        <taxon>Magnoliopsida</taxon>
        <taxon>eudicotyledons</taxon>
        <taxon>Gunneridae</taxon>
        <taxon>Pentapetalae</taxon>
        <taxon>asterids</taxon>
        <taxon>lamiids</taxon>
        <taxon>Solanales</taxon>
        <taxon>Solanaceae</taxon>
        <taxon>Solanoideae</taxon>
        <taxon>Solaneae</taxon>
        <taxon>Solanum</taxon>
    </lineage>
</organism>
<name>A0A9J5Z898_SOLCO</name>
<proteinExistence type="predicted"/>
<feature type="domain" description="TTF-type" evidence="2">
    <location>
        <begin position="84"/>
        <end position="176"/>
    </location>
</feature>
<evidence type="ECO:0000256" key="1">
    <source>
        <dbReference type="SAM" id="MobiDB-lite"/>
    </source>
</evidence>
<dbReference type="SMART" id="SM00597">
    <property type="entry name" value="ZnF_TTF"/>
    <property type="match status" value="1"/>
</dbReference>
<dbReference type="AlphaFoldDB" id="A0A9J5Z898"/>
<evidence type="ECO:0000313" key="4">
    <source>
        <dbReference type="Proteomes" id="UP000824120"/>
    </source>
</evidence>
<dbReference type="InterPro" id="IPR025398">
    <property type="entry name" value="DUF4371"/>
</dbReference>
<comment type="caution">
    <text evidence="3">The sequence shown here is derived from an EMBL/GenBank/DDBJ whole genome shotgun (WGS) entry which is preliminary data.</text>
</comment>
<dbReference type="Proteomes" id="UP000824120">
    <property type="component" value="Chromosome 4"/>
</dbReference>
<evidence type="ECO:0000313" key="3">
    <source>
        <dbReference type="EMBL" id="KAG5609251.1"/>
    </source>
</evidence>
<dbReference type="PANTHER" id="PTHR45749:SF34">
    <property type="entry name" value="ZINC FINGER MYM-TYPE PROTEIN 1-LIKE"/>
    <property type="match status" value="1"/>
</dbReference>
<dbReference type="PANTHER" id="PTHR45749">
    <property type="match status" value="1"/>
</dbReference>
<dbReference type="InterPro" id="IPR006580">
    <property type="entry name" value="Znf_TTF"/>
</dbReference>
<reference evidence="3 4" key="1">
    <citation type="submission" date="2020-09" db="EMBL/GenBank/DDBJ databases">
        <title>De no assembly of potato wild relative species, Solanum commersonii.</title>
        <authorList>
            <person name="Cho K."/>
        </authorList>
    </citation>
    <scope>NUCLEOTIDE SEQUENCE [LARGE SCALE GENOMIC DNA]</scope>
    <source>
        <strain evidence="3">LZ3.2</strain>
        <tissue evidence="3">Leaf</tissue>
    </source>
</reference>
<dbReference type="EMBL" id="JACXVP010000004">
    <property type="protein sequence ID" value="KAG5609251.1"/>
    <property type="molecule type" value="Genomic_DNA"/>
</dbReference>
<gene>
    <name evidence="3" type="ORF">H5410_020532</name>
</gene>
<evidence type="ECO:0000259" key="2">
    <source>
        <dbReference type="SMART" id="SM00597"/>
    </source>
</evidence>
<dbReference type="Pfam" id="PF14291">
    <property type="entry name" value="DUF4371"/>
    <property type="match status" value="1"/>
</dbReference>
<feature type="compositionally biased region" description="Low complexity" evidence="1">
    <location>
        <begin position="9"/>
        <end position="21"/>
    </location>
</feature>
<keyword evidence="4" id="KW-1185">Reference proteome</keyword>
<dbReference type="OrthoDB" id="1245066at2759"/>
<protein>
    <recommendedName>
        <fullName evidence="2">TTF-type domain-containing protein</fullName>
    </recommendedName>
</protein>
<sequence>MDKFFIKQPRSSSSPYVSSRVAPEAQRETITPSSSNVDCILGVGSLKRDPEERKHIFEYNCNIRDVMRRHYILMGPYQPKLRVYPKTTFKTSNRQFNPDIDDDVIFCLCCYLFKNEFESRGNAGKSFTQNGFKNWNRGSERIQLHVGEVNSMHNKCLNRMLDFVNQRQSIQSSLHKQSEKTKSDYRIRLNASIDVVRFLLRNGLSFRGHDESENSDYKGLFLELLKFHGVNRPDVEKMILQHAPKNDMMICSTI</sequence>
<feature type="region of interest" description="Disordered" evidence="1">
    <location>
        <begin position="1"/>
        <end position="28"/>
    </location>
</feature>